<dbReference type="PANTHER" id="PTHR47036:SF1">
    <property type="entry name" value="COBALT-FACTOR III C(17)-METHYLTRANSFERASE-RELATED"/>
    <property type="match status" value="1"/>
</dbReference>
<dbReference type="SUPFAM" id="SSF53790">
    <property type="entry name" value="Tetrapyrrole methylase"/>
    <property type="match status" value="1"/>
</dbReference>
<feature type="region of interest" description="Disordered" evidence="6">
    <location>
        <begin position="1"/>
        <end position="26"/>
    </location>
</feature>
<keyword evidence="9" id="KW-1185">Reference proteome</keyword>
<dbReference type="CDD" id="cd11646">
    <property type="entry name" value="Precorrin_3B_C17_MT"/>
    <property type="match status" value="1"/>
</dbReference>
<comment type="caution">
    <text evidence="8">The sequence shown here is derived from an EMBL/GenBank/DDBJ whole genome shotgun (WGS) entry which is preliminary data.</text>
</comment>
<gene>
    <name evidence="8" type="primary">cobJ</name>
    <name evidence="8" type="ORF">HXW94_09875</name>
</gene>
<dbReference type="Proteomes" id="UP000553343">
    <property type="component" value="Unassembled WGS sequence"/>
</dbReference>
<dbReference type="InterPro" id="IPR035996">
    <property type="entry name" value="4pyrrol_Methylase_sf"/>
</dbReference>
<dbReference type="InterPro" id="IPR014777">
    <property type="entry name" value="4pyrrole_Mease_sub1"/>
</dbReference>
<dbReference type="GO" id="GO:0030789">
    <property type="term" value="F:precorrin-3B C17-methyltransferase activity"/>
    <property type="evidence" value="ECO:0007669"/>
    <property type="project" value="UniProtKB-EC"/>
</dbReference>
<dbReference type="Gene3D" id="3.30.950.10">
    <property type="entry name" value="Methyltransferase, Cobalt-precorrin-4 Transmethylase, Domain 2"/>
    <property type="match status" value="1"/>
</dbReference>
<dbReference type="InterPro" id="IPR051810">
    <property type="entry name" value="Precorrin_MeTrfase"/>
</dbReference>
<evidence type="ECO:0000256" key="6">
    <source>
        <dbReference type="SAM" id="MobiDB-lite"/>
    </source>
</evidence>
<organism evidence="8 9">
    <name type="scientific">Desulfobacter latus</name>
    <dbReference type="NCBI Taxonomy" id="2292"/>
    <lineage>
        <taxon>Bacteria</taxon>
        <taxon>Pseudomonadati</taxon>
        <taxon>Thermodesulfobacteriota</taxon>
        <taxon>Desulfobacteria</taxon>
        <taxon>Desulfobacterales</taxon>
        <taxon>Desulfobacteraceae</taxon>
        <taxon>Desulfobacter</taxon>
    </lineage>
</organism>
<dbReference type="RefSeq" id="WP_178366745.1">
    <property type="nucleotide sequence ID" value="NZ_JACADJ010000030.1"/>
</dbReference>
<dbReference type="EMBL" id="JACADJ010000030">
    <property type="protein sequence ID" value="NWH05290.1"/>
    <property type="molecule type" value="Genomic_DNA"/>
</dbReference>
<dbReference type="Pfam" id="PF00590">
    <property type="entry name" value="TP_methylase"/>
    <property type="match status" value="1"/>
</dbReference>
<accession>A0A850SYT0</accession>
<feature type="domain" description="Tetrapyrrole methylase" evidence="7">
    <location>
        <begin position="32"/>
        <end position="247"/>
    </location>
</feature>
<dbReference type="EC" id="2.1.1.131" evidence="8"/>
<dbReference type="InterPro" id="IPR014776">
    <property type="entry name" value="4pyrrole_Mease_sub2"/>
</dbReference>
<dbReference type="InterPro" id="IPR000878">
    <property type="entry name" value="4pyrrol_Mease"/>
</dbReference>
<dbReference type="UniPathway" id="UPA00148"/>
<keyword evidence="2" id="KW-0169">Cobalamin biosynthesis</keyword>
<dbReference type="Gene3D" id="3.40.1010.10">
    <property type="entry name" value="Cobalt-precorrin-4 Transmethylase, Domain 1"/>
    <property type="match status" value="1"/>
</dbReference>
<evidence type="ECO:0000256" key="5">
    <source>
        <dbReference type="ARBA" id="ARBA00022691"/>
    </source>
</evidence>
<dbReference type="GO" id="GO:0032259">
    <property type="term" value="P:methylation"/>
    <property type="evidence" value="ECO:0007669"/>
    <property type="project" value="UniProtKB-KW"/>
</dbReference>
<keyword evidence="5" id="KW-0949">S-adenosyl-L-methionine</keyword>
<dbReference type="NCBIfam" id="TIGR01466">
    <property type="entry name" value="cobJ_cbiH"/>
    <property type="match status" value="1"/>
</dbReference>
<comment type="pathway">
    <text evidence="1">Cofactor biosynthesis; adenosylcobalamin biosynthesis.</text>
</comment>
<evidence type="ECO:0000313" key="9">
    <source>
        <dbReference type="Proteomes" id="UP000553343"/>
    </source>
</evidence>
<dbReference type="AlphaFoldDB" id="A0A850SYT0"/>
<dbReference type="InterPro" id="IPR006363">
    <property type="entry name" value="Cbl_synth_CobJ/CibH_dom"/>
</dbReference>
<evidence type="ECO:0000256" key="4">
    <source>
        <dbReference type="ARBA" id="ARBA00022679"/>
    </source>
</evidence>
<evidence type="ECO:0000256" key="1">
    <source>
        <dbReference type="ARBA" id="ARBA00004953"/>
    </source>
</evidence>
<feature type="compositionally biased region" description="Polar residues" evidence="6">
    <location>
        <begin position="14"/>
        <end position="23"/>
    </location>
</feature>
<proteinExistence type="predicted"/>
<protein>
    <submittedName>
        <fullName evidence="8">Precorrin-3B C(17)-methyltransferase</fullName>
        <ecNumber evidence="8">2.1.1.131</ecNumber>
    </submittedName>
</protein>
<evidence type="ECO:0000256" key="3">
    <source>
        <dbReference type="ARBA" id="ARBA00022603"/>
    </source>
</evidence>
<evidence type="ECO:0000313" key="8">
    <source>
        <dbReference type="EMBL" id="NWH05290.1"/>
    </source>
</evidence>
<sequence>MRSSSHAGSGPDESVNTKNSGSDSHPCPGGNTLYIVGTGPGKADHMSGRARQVLAACDIVVGYKTYLELIEDVIKDKKILTTGMTKEVDRVQAAIDAALDGNVCALVSGGDAGIYAMAGLVLEMLALKKIACNTGEKAGLCVEVVPGIPALAAGAALLGAPLTHDFATVSLSDLLTPWEIIEKRLDAAAAADFVINIYNPKSKKRDWQLSRAMEIMLKHRAGTTPVGIVTGAMRDNQKVVLCALQDLDKADVGMQSIVIVGNTSTFIYNDLMITPRGYSKKYEIGKKQETQCHEE</sequence>
<reference evidence="8 9" key="1">
    <citation type="submission" date="2020-06" db="EMBL/GenBank/DDBJ databases">
        <title>High-quality draft genome of sulfate reducer Desulfobacter latus type strain AcrS2 isolated from marine sediment.</title>
        <authorList>
            <person name="Hoppe M."/>
            <person name="Larsen C.K."/>
            <person name="Marshall I.P.G."/>
            <person name="Schramm A."/>
            <person name="Marietou A.G."/>
        </authorList>
    </citation>
    <scope>NUCLEOTIDE SEQUENCE [LARGE SCALE GENOMIC DNA]</scope>
    <source>
        <strain evidence="8 9">AcRS2</strain>
    </source>
</reference>
<dbReference type="PANTHER" id="PTHR47036">
    <property type="entry name" value="COBALT-FACTOR III C(17)-METHYLTRANSFERASE-RELATED"/>
    <property type="match status" value="1"/>
</dbReference>
<keyword evidence="3 8" id="KW-0489">Methyltransferase</keyword>
<evidence type="ECO:0000259" key="7">
    <source>
        <dbReference type="Pfam" id="PF00590"/>
    </source>
</evidence>
<keyword evidence="4 8" id="KW-0808">Transferase</keyword>
<evidence type="ECO:0000256" key="2">
    <source>
        <dbReference type="ARBA" id="ARBA00022573"/>
    </source>
</evidence>
<dbReference type="GO" id="GO:0009236">
    <property type="term" value="P:cobalamin biosynthetic process"/>
    <property type="evidence" value="ECO:0007669"/>
    <property type="project" value="UniProtKB-UniPathway"/>
</dbReference>
<name>A0A850SYT0_9BACT</name>